<dbReference type="Pfam" id="PF04397">
    <property type="entry name" value="LytTR"/>
    <property type="match status" value="1"/>
</dbReference>
<proteinExistence type="predicted"/>
<sequence>MLLEYYWQFYYIATAQFPNKLELVTRGTRAEFVGNLTQVLEKTDFLVQVSQSLLVNPKNITSSCFS</sequence>
<organism evidence="2 3">
    <name type="scientific">Lactobacillus equicursoris</name>
    <dbReference type="NCBI Taxonomy" id="420645"/>
    <lineage>
        <taxon>Bacteria</taxon>
        <taxon>Bacillati</taxon>
        <taxon>Bacillota</taxon>
        <taxon>Bacilli</taxon>
        <taxon>Lactobacillales</taxon>
        <taxon>Lactobacillaceae</taxon>
        <taxon>Lactobacillus</taxon>
    </lineage>
</organism>
<evidence type="ECO:0000313" key="3">
    <source>
        <dbReference type="Proteomes" id="UP000452141"/>
    </source>
</evidence>
<accession>A0A844FND6</accession>
<dbReference type="EMBL" id="VUMW01000017">
    <property type="protein sequence ID" value="MST80121.1"/>
    <property type="molecule type" value="Genomic_DNA"/>
</dbReference>
<dbReference type="Proteomes" id="UP000452141">
    <property type="component" value="Unassembled WGS sequence"/>
</dbReference>
<name>A0A844FND6_9LACO</name>
<reference evidence="2 3" key="1">
    <citation type="submission" date="2019-08" db="EMBL/GenBank/DDBJ databases">
        <title>In-depth cultivation of the pig gut microbiome towards novel bacterial diversity and tailored functional studies.</title>
        <authorList>
            <person name="Wylensek D."/>
            <person name="Hitch T.C.A."/>
            <person name="Clavel T."/>
        </authorList>
    </citation>
    <scope>NUCLEOTIDE SEQUENCE [LARGE SCALE GENOMIC DNA]</scope>
    <source>
        <strain evidence="2 3">WCA-470BD-2E</strain>
    </source>
</reference>
<gene>
    <name evidence="2" type="ORF">FYJ61_06585</name>
</gene>
<evidence type="ECO:0000259" key="1">
    <source>
        <dbReference type="PROSITE" id="PS50930"/>
    </source>
</evidence>
<dbReference type="AlphaFoldDB" id="A0A844FND6"/>
<dbReference type="GO" id="GO:0003677">
    <property type="term" value="F:DNA binding"/>
    <property type="evidence" value="ECO:0007669"/>
    <property type="project" value="InterPro"/>
</dbReference>
<protein>
    <submittedName>
        <fullName evidence="2">LytTR family transcriptional regulator</fullName>
    </submittedName>
</protein>
<dbReference type="RefSeq" id="WP_154487046.1">
    <property type="nucleotide sequence ID" value="NZ_VUMW01000017.1"/>
</dbReference>
<dbReference type="PROSITE" id="PS50930">
    <property type="entry name" value="HTH_LYTTR"/>
    <property type="match status" value="1"/>
</dbReference>
<dbReference type="InterPro" id="IPR007492">
    <property type="entry name" value="LytTR_DNA-bd_dom"/>
</dbReference>
<evidence type="ECO:0000313" key="2">
    <source>
        <dbReference type="EMBL" id="MST80121.1"/>
    </source>
</evidence>
<feature type="domain" description="HTH LytTR-type" evidence="1">
    <location>
        <begin position="10"/>
        <end position="66"/>
    </location>
</feature>
<comment type="caution">
    <text evidence="2">The sequence shown here is derived from an EMBL/GenBank/DDBJ whole genome shotgun (WGS) entry which is preliminary data.</text>
</comment>